<dbReference type="EMBL" id="JBANAX010000705">
    <property type="protein sequence ID" value="KAL1196251.1"/>
    <property type="molecule type" value="Genomic_DNA"/>
</dbReference>
<accession>A0ABD0ZQK6</accession>
<proteinExistence type="predicted"/>
<dbReference type="PANTHER" id="PTHR17695:SF11">
    <property type="entry name" value="SMALL SUBUNIT PROCESSOME COMPONENT 20 HOMOLOG"/>
    <property type="match status" value="1"/>
</dbReference>
<comment type="caution">
    <text evidence="3">The sequence shown here is derived from an EMBL/GenBank/DDBJ whole genome shotgun (WGS) entry which is preliminary data.</text>
</comment>
<dbReference type="InterPro" id="IPR046523">
    <property type="entry name" value="UTP20_dom"/>
</dbReference>
<evidence type="ECO:0000313" key="4">
    <source>
        <dbReference type="Proteomes" id="UP001558713"/>
    </source>
</evidence>
<evidence type="ECO:0000313" key="3">
    <source>
        <dbReference type="EMBL" id="KAL1196251.1"/>
    </source>
</evidence>
<dbReference type="SUPFAM" id="SSF48371">
    <property type="entry name" value="ARM repeat"/>
    <property type="match status" value="1"/>
</dbReference>
<sequence length="377" mass="42402">MSKMHACKEALAAVSAHMSWTLYYALLNRCFHEMTTHTNKRELMLQLIGLILNNFHFSKDGYTQEATDSSTCIEKTVFPKLMSSDYDSVNVYSYVVAVRILKLLPKEIMDPYLDSIVPKISGFLRSKDEKIRDKARNALAACLKALGLEYLQLVFKKICARFKPGSQVRELRYNVYSILSKCLSTPTGGKLDHCLGDLLAVVKTDILGDVDEQKEERKFASKKKKETITCKSLETLKLIAENVTFRSHVLKLLSPISAQLESPLTTKLKSILEEMLKYIAAGIEANLSVDHGDLFCFIYDRLDGGINNRSGLGDEVSSPSSKKKRKSRDLQNTTGAKSCPQLITLFGLNLLHNRLKKLNINNTNEELVSKLETQVKP</sequence>
<dbReference type="Gene3D" id="1.25.10.10">
    <property type="entry name" value="Leucine-rich Repeat Variant"/>
    <property type="match status" value="1"/>
</dbReference>
<dbReference type="InterPro" id="IPR016024">
    <property type="entry name" value="ARM-type_fold"/>
</dbReference>
<dbReference type="Proteomes" id="UP001558713">
    <property type="component" value="Unassembled WGS sequence"/>
</dbReference>
<dbReference type="InterPro" id="IPR011989">
    <property type="entry name" value="ARM-like"/>
</dbReference>
<evidence type="ECO:0000256" key="1">
    <source>
        <dbReference type="SAM" id="MobiDB-lite"/>
    </source>
</evidence>
<name>A0ABD0ZQK6_CARAN</name>
<evidence type="ECO:0000259" key="2">
    <source>
        <dbReference type="Pfam" id="PF20416"/>
    </source>
</evidence>
<protein>
    <recommendedName>
        <fullName evidence="2">U3 small nucleolar RNA-associated protein 20 domain-containing protein</fullName>
    </recommendedName>
</protein>
<feature type="domain" description="U3 small nucleolar RNA-associated protein 20" evidence="2">
    <location>
        <begin position="86"/>
        <end position="300"/>
    </location>
</feature>
<dbReference type="InterPro" id="IPR052575">
    <property type="entry name" value="SSU_processome_comp_20"/>
</dbReference>
<organism evidence="3 4">
    <name type="scientific">Cardamine amara subsp. amara</name>
    <dbReference type="NCBI Taxonomy" id="228776"/>
    <lineage>
        <taxon>Eukaryota</taxon>
        <taxon>Viridiplantae</taxon>
        <taxon>Streptophyta</taxon>
        <taxon>Embryophyta</taxon>
        <taxon>Tracheophyta</taxon>
        <taxon>Spermatophyta</taxon>
        <taxon>Magnoliopsida</taxon>
        <taxon>eudicotyledons</taxon>
        <taxon>Gunneridae</taxon>
        <taxon>Pentapetalae</taxon>
        <taxon>rosids</taxon>
        <taxon>malvids</taxon>
        <taxon>Brassicales</taxon>
        <taxon>Brassicaceae</taxon>
        <taxon>Cardamineae</taxon>
        <taxon>Cardamine</taxon>
    </lineage>
</organism>
<feature type="region of interest" description="Disordered" evidence="1">
    <location>
        <begin position="310"/>
        <end position="334"/>
    </location>
</feature>
<dbReference type="AlphaFoldDB" id="A0ABD0ZQK6"/>
<dbReference type="Pfam" id="PF20416">
    <property type="entry name" value="UTP20"/>
    <property type="match status" value="1"/>
</dbReference>
<reference evidence="3 4" key="1">
    <citation type="submission" date="2024-04" db="EMBL/GenBank/DDBJ databases">
        <title>Genome assembly C_amara_ONT_v2.</title>
        <authorList>
            <person name="Yant L."/>
            <person name="Moore C."/>
            <person name="Slenker M."/>
        </authorList>
    </citation>
    <scope>NUCLEOTIDE SEQUENCE [LARGE SCALE GENOMIC DNA]</scope>
    <source>
        <tissue evidence="3">Leaf</tissue>
    </source>
</reference>
<keyword evidence="4" id="KW-1185">Reference proteome</keyword>
<gene>
    <name evidence="3" type="ORF">V5N11_000524</name>
</gene>
<dbReference type="PANTHER" id="PTHR17695">
    <property type="entry name" value="SMALL SUBUNIT PROCESSOME COMPONENT 20 HOMOLOG"/>
    <property type="match status" value="1"/>
</dbReference>